<feature type="region of interest" description="Disordered" evidence="5">
    <location>
        <begin position="1"/>
        <end position="33"/>
    </location>
</feature>
<dbReference type="AlphaFoldDB" id="A0A078MG81"/>
<evidence type="ECO:0000256" key="2">
    <source>
        <dbReference type="ARBA" id="ARBA00022692"/>
    </source>
</evidence>
<dbReference type="OrthoDB" id="6883876at2"/>
<dbReference type="EMBL" id="LM997413">
    <property type="protein sequence ID" value="CEA05305.1"/>
    <property type="molecule type" value="Genomic_DNA"/>
</dbReference>
<keyword evidence="3" id="KW-1133">Transmembrane helix</keyword>
<keyword evidence="2" id="KW-0812">Transmembrane</keyword>
<evidence type="ECO:0000313" key="6">
    <source>
        <dbReference type="EMBL" id="CEA05305.1"/>
    </source>
</evidence>
<comment type="subcellular location">
    <subcellularLocation>
        <location evidence="1">Membrane</location>
        <topology evidence="1">Single-pass membrane protein</topology>
    </subcellularLocation>
</comment>
<sequence>MHTFGANQEWAAPAPTTAPDPTAVRGRPVPSAYADTVKNRVTAQLKRPEGSVYKPPPGYKGDPNDFKRQCYIPYEITVDANGRVLSYEIDRCGDELLDAAAERAVRGAGPFPPPPNQGAEKYVIYGTAIFIN</sequence>
<name>A0A078MG81_9PSED</name>
<protein>
    <submittedName>
        <fullName evidence="6">Gram-negative bacterial tonB protein</fullName>
    </submittedName>
</protein>
<evidence type="ECO:0000256" key="1">
    <source>
        <dbReference type="ARBA" id="ARBA00004167"/>
    </source>
</evidence>
<keyword evidence="4" id="KW-0472">Membrane</keyword>
<dbReference type="Gene3D" id="3.30.1150.10">
    <property type="match status" value="1"/>
</dbReference>
<dbReference type="SUPFAM" id="SSF74653">
    <property type="entry name" value="TolA/TonB C-terminal domain"/>
    <property type="match status" value="1"/>
</dbReference>
<accession>A0A078MG81</accession>
<dbReference type="EMBL" id="LK391969">
    <property type="protein sequence ID" value="CEF27069.1"/>
    <property type="molecule type" value="Genomic_DNA"/>
</dbReference>
<proteinExistence type="predicted"/>
<reference evidence="6" key="1">
    <citation type="submission" date="2014-07" db="EMBL/GenBank/DDBJ databases">
        <authorList>
            <person name="Urmite Genomes Urmite Genomes"/>
        </authorList>
    </citation>
    <scope>NUCLEOTIDE SEQUENCE</scope>
    <source>
        <strain evidence="6">12M76_air</strain>
    </source>
</reference>
<evidence type="ECO:0000256" key="5">
    <source>
        <dbReference type="SAM" id="MobiDB-lite"/>
    </source>
</evidence>
<organism evidence="6">
    <name type="scientific">Pseudomonas saudimassiliensis</name>
    <dbReference type="NCBI Taxonomy" id="1461581"/>
    <lineage>
        <taxon>Bacteria</taxon>
        <taxon>Pseudomonadati</taxon>
        <taxon>Pseudomonadota</taxon>
        <taxon>Gammaproteobacteria</taxon>
        <taxon>Pseudomonadales</taxon>
        <taxon>Pseudomonadaceae</taxon>
        <taxon>Pseudomonas</taxon>
    </lineage>
</organism>
<dbReference type="InterPro" id="IPR006260">
    <property type="entry name" value="TonB/TolA_C"/>
</dbReference>
<evidence type="ECO:0000256" key="4">
    <source>
        <dbReference type="ARBA" id="ARBA00023136"/>
    </source>
</evidence>
<dbReference type="PATRIC" id="fig|1461581.3.peg.1984"/>
<dbReference type="RefSeq" id="WP_044499689.1">
    <property type="nucleotide sequence ID" value="NZ_LK391969.1"/>
</dbReference>
<feature type="compositionally biased region" description="Low complexity" evidence="5">
    <location>
        <begin position="11"/>
        <end position="23"/>
    </location>
</feature>
<dbReference type="Pfam" id="PF13103">
    <property type="entry name" value="TonB_2"/>
    <property type="match status" value="1"/>
</dbReference>
<dbReference type="GO" id="GO:0016020">
    <property type="term" value="C:membrane"/>
    <property type="evidence" value="ECO:0007669"/>
    <property type="project" value="UniProtKB-SubCell"/>
</dbReference>
<evidence type="ECO:0000256" key="3">
    <source>
        <dbReference type="ARBA" id="ARBA00022989"/>
    </source>
</evidence>
<gene>
    <name evidence="6" type="ORF">BN1049_02014</name>
</gene>
<dbReference type="NCBIfam" id="TIGR01352">
    <property type="entry name" value="tonB_Cterm"/>
    <property type="match status" value="1"/>
</dbReference>